<protein>
    <recommendedName>
        <fullName evidence="5">Methyltransferase</fullName>
    </recommendedName>
</protein>
<dbReference type="NCBIfam" id="NF041278">
    <property type="entry name" value="CmcJ_NvfI_EfuI"/>
    <property type="match status" value="1"/>
</dbReference>
<dbReference type="GO" id="GO:0016491">
    <property type="term" value="F:oxidoreductase activity"/>
    <property type="evidence" value="ECO:0007669"/>
    <property type="project" value="InterPro"/>
</dbReference>
<dbReference type="EMBL" id="JAULSW010000002">
    <property type="protein sequence ID" value="KAK3391230.1"/>
    <property type="molecule type" value="Genomic_DNA"/>
</dbReference>
<reference evidence="3" key="1">
    <citation type="journal article" date="2023" name="Mol. Phylogenet. Evol.">
        <title>Genome-scale phylogeny and comparative genomics of the fungal order Sordariales.</title>
        <authorList>
            <person name="Hensen N."/>
            <person name="Bonometti L."/>
            <person name="Westerberg I."/>
            <person name="Brannstrom I.O."/>
            <person name="Guillou S."/>
            <person name="Cros-Aarteil S."/>
            <person name="Calhoun S."/>
            <person name="Haridas S."/>
            <person name="Kuo A."/>
            <person name="Mondo S."/>
            <person name="Pangilinan J."/>
            <person name="Riley R."/>
            <person name="LaButti K."/>
            <person name="Andreopoulos B."/>
            <person name="Lipzen A."/>
            <person name="Chen C."/>
            <person name="Yan M."/>
            <person name="Daum C."/>
            <person name="Ng V."/>
            <person name="Clum A."/>
            <person name="Steindorff A."/>
            <person name="Ohm R.A."/>
            <person name="Martin F."/>
            <person name="Silar P."/>
            <person name="Natvig D.O."/>
            <person name="Lalanne C."/>
            <person name="Gautier V."/>
            <person name="Ament-Velasquez S.L."/>
            <person name="Kruys A."/>
            <person name="Hutchinson M.I."/>
            <person name="Powell A.J."/>
            <person name="Barry K."/>
            <person name="Miller A.N."/>
            <person name="Grigoriev I.V."/>
            <person name="Debuchy R."/>
            <person name="Gladieux P."/>
            <person name="Hiltunen Thoren M."/>
            <person name="Johannesson H."/>
        </authorList>
    </citation>
    <scope>NUCLEOTIDE SEQUENCE</scope>
    <source>
        <strain evidence="3">CBS 232.78</strain>
    </source>
</reference>
<feature type="region of interest" description="Disordered" evidence="2">
    <location>
        <begin position="1"/>
        <end position="29"/>
    </location>
</feature>
<dbReference type="PANTHER" id="PTHR34598">
    <property type="entry name" value="BLL6449 PROTEIN"/>
    <property type="match status" value="1"/>
</dbReference>
<name>A0AAE0P1C0_9PEZI</name>
<reference evidence="3" key="2">
    <citation type="submission" date="2023-06" db="EMBL/GenBank/DDBJ databases">
        <authorList>
            <consortium name="Lawrence Berkeley National Laboratory"/>
            <person name="Haridas S."/>
            <person name="Hensen N."/>
            <person name="Bonometti L."/>
            <person name="Westerberg I."/>
            <person name="Brannstrom I.O."/>
            <person name="Guillou S."/>
            <person name="Cros-Aarteil S."/>
            <person name="Calhoun S."/>
            <person name="Kuo A."/>
            <person name="Mondo S."/>
            <person name="Pangilinan J."/>
            <person name="Riley R."/>
            <person name="LaButti K."/>
            <person name="Andreopoulos B."/>
            <person name="Lipzen A."/>
            <person name="Chen C."/>
            <person name="Yanf M."/>
            <person name="Daum C."/>
            <person name="Ng V."/>
            <person name="Clum A."/>
            <person name="Steindorff A."/>
            <person name="Ohm R."/>
            <person name="Martin F."/>
            <person name="Silar P."/>
            <person name="Natvig D."/>
            <person name="Lalanne C."/>
            <person name="Gautier V."/>
            <person name="Ament-velasquez S.L."/>
            <person name="Kruys A."/>
            <person name="Hutchinson M.I."/>
            <person name="Powell A.J."/>
            <person name="Barry K."/>
            <person name="Miller A.N."/>
            <person name="Grigoriev I.V."/>
            <person name="Debuchy R."/>
            <person name="Gladieux P."/>
            <person name="Thoren M.H."/>
            <person name="Johannesson H."/>
        </authorList>
    </citation>
    <scope>NUCLEOTIDE SEQUENCE</scope>
    <source>
        <strain evidence="3">CBS 232.78</strain>
    </source>
</reference>
<accession>A0AAE0P1C0</accession>
<keyword evidence="4" id="KW-1185">Reference proteome</keyword>
<evidence type="ECO:0000313" key="4">
    <source>
        <dbReference type="Proteomes" id="UP001285441"/>
    </source>
</evidence>
<sequence length="300" mass="33956">MVTMSSGAPHSQPRGVDQRNNHDQLPKRHNVATTLNYWKDPGDGAEPSPIVVGGGDAANRAPTVAYDVIVRDITGDEDKYTLDTHGFQFLHHPFNARNIESFSKPKLVKNAYYPDIQHLLMRLTGASRVFVFDHKARRGASHWQALGVTNLANRGPVTRVHVDQSYAGAEMMLRWYLPSEADELLKKRFQIINVWRPITPILKSPLAVADASSIPQSDLVAARSVYQNHEGESWTLRPSPKHRWYFKYKLTPDEVLLIKCFDSDTSVGMTRRTPHSAFEDPAEADKEERQSVEARCFVFH</sequence>
<dbReference type="Proteomes" id="UP001285441">
    <property type="component" value="Unassembled WGS sequence"/>
</dbReference>
<dbReference type="PANTHER" id="PTHR34598:SF3">
    <property type="entry name" value="OXIDOREDUCTASE AN1597"/>
    <property type="match status" value="1"/>
</dbReference>
<feature type="compositionally biased region" description="Basic and acidic residues" evidence="2">
    <location>
        <begin position="16"/>
        <end position="26"/>
    </location>
</feature>
<evidence type="ECO:0008006" key="5">
    <source>
        <dbReference type="Google" id="ProtNLM"/>
    </source>
</evidence>
<gene>
    <name evidence="3" type="ORF">B0H63DRAFT_411354</name>
</gene>
<dbReference type="AlphaFoldDB" id="A0AAE0P1C0"/>
<proteinExistence type="inferred from homology"/>
<evidence type="ECO:0000256" key="2">
    <source>
        <dbReference type="SAM" id="MobiDB-lite"/>
    </source>
</evidence>
<evidence type="ECO:0000313" key="3">
    <source>
        <dbReference type="EMBL" id="KAK3391230.1"/>
    </source>
</evidence>
<evidence type="ECO:0000256" key="1">
    <source>
        <dbReference type="ARBA" id="ARBA00023604"/>
    </source>
</evidence>
<comment type="similarity">
    <text evidence="1">Belongs to the asaB hydroxylase/desaturase family.</text>
</comment>
<dbReference type="InterPro" id="IPR044053">
    <property type="entry name" value="AsaB-like"/>
</dbReference>
<organism evidence="3 4">
    <name type="scientific">Podospora didyma</name>
    <dbReference type="NCBI Taxonomy" id="330526"/>
    <lineage>
        <taxon>Eukaryota</taxon>
        <taxon>Fungi</taxon>
        <taxon>Dikarya</taxon>
        <taxon>Ascomycota</taxon>
        <taxon>Pezizomycotina</taxon>
        <taxon>Sordariomycetes</taxon>
        <taxon>Sordariomycetidae</taxon>
        <taxon>Sordariales</taxon>
        <taxon>Podosporaceae</taxon>
        <taxon>Podospora</taxon>
    </lineage>
</organism>
<comment type="caution">
    <text evidence="3">The sequence shown here is derived from an EMBL/GenBank/DDBJ whole genome shotgun (WGS) entry which is preliminary data.</text>
</comment>